<evidence type="ECO:0000313" key="3">
    <source>
        <dbReference type="Proteomes" id="UP000410492"/>
    </source>
</evidence>
<dbReference type="AlphaFoldDB" id="A0A653BS49"/>
<dbReference type="Proteomes" id="UP000410492">
    <property type="component" value="Unassembled WGS sequence"/>
</dbReference>
<name>A0A653BS49_CALMS</name>
<dbReference type="EMBL" id="CAACVG010004413">
    <property type="protein sequence ID" value="VEN38383.1"/>
    <property type="molecule type" value="Genomic_DNA"/>
</dbReference>
<dbReference type="OrthoDB" id="6761593at2759"/>
<proteinExistence type="predicted"/>
<dbReference type="Pfam" id="PF15719">
    <property type="entry name" value="Rmp24-like"/>
    <property type="match status" value="1"/>
</dbReference>
<dbReference type="InterPro" id="IPR029779">
    <property type="entry name" value="Rmp24-like"/>
</dbReference>
<feature type="compositionally biased region" description="Basic residues" evidence="1">
    <location>
        <begin position="249"/>
        <end position="260"/>
    </location>
</feature>
<organism evidence="2 3">
    <name type="scientific">Callosobruchus maculatus</name>
    <name type="common">Southern cowpea weevil</name>
    <name type="synonym">Pulse bruchid</name>
    <dbReference type="NCBI Taxonomy" id="64391"/>
    <lineage>
        <taxon>Eukaryota</taxon>
        <taxon>Metazoa</taxon>
        <taxon>Ecdysozoa</taxon>
        <taxon>Arthropoda</taxon>
        <taxon>Hexapoda</taxon>
        <taxon>Insecta</taxon>
        <taxon>Pterygota</taxon>
        <taxon>Neoptera</taxon>
        <taxon>Endopterygota</taxon>
        <taxon>Coleoptera</taxon>
        <taxon>Polyphaga</taxon>
        <taxon>Cucujiformia</taxon>
        <taxon>Chrysomeloidea</taxon>
        <taxon>Chrysomelidae</taxon>
        <taxon>Bruchinae</taxon>
        <taxon>Bruchini</taxon>
        <taxon>Callosobruchus</taxon>
    </lineage>
</organism>
<feature type="region of interest" description="Disordered" evidence="1">
    <location>
        <begin position="220"/>
        <end position="301"/>
    </location>
</feature>
<sequence length="301" mass="34498">MELTEKEDEKRIFKNSIEYLHQISSFLKTPALKTVFNTKSRLMELRQGIFVPSGKVQCQRCLLNFHDGPAKYRIKKSKKMNKFAKKMKAKEQKGKPLTAYQRKFLKKFKYHEGNTLVIKCKFCEKTASFPLTKPKKVKPILLDTPKKKRKRKDKSCGLNKEVLRSIAPNKDSSVIVLDDTIVETRPNNNSVIVIEDSYVKTPKKAKKVASPLAKASMLARGTPMKPKNKNVMNTKSTLKDSPVMPKNKPNLKSKKKKNKKKVIETKEEKKKKKNLSKLGSLLKDIDKKSPSSKLKHFLQGI</sequence>
<gene>
    <name evidence="2" type="ORF">CALMAC_LOCUS3293</name>
</gene>
<accession>A0A653BS49</accession>
<protein>
    <submittedName>
        <fullName evidence="2">Uncharacterized protein</fullName>
    </submittedName>
</protein>
<reference evidence="2 3" key="1">
    <citation type="submission" date="2019-01" db="EMBL/GenBank/DDBJ databases">
        <authorList>
            <person name="Sayadi A."/>
        </authorList>
    </citation>
    <scope>NUCLEOTIDE SEQUENCE [LARGE SCALE GENOMIC DNA]</scope>
</reference>
<evidence type="ECO:0000313" key="2">
    <source>
        <dbReference type="EMBL" id="VEN38383.1"/>
    </source>
</evidence>
<keyword evidence="3" id="KW-1185">Reference proteome</keyword>
<evidence type="ECO:0000256" key="1">
    <source>
        <dbReference type="SAM" id="MobiDB-lite"/>
    </source>
</evidence>